<name>K6ZSY7_9ALTE</name>
<keyword evidence="2" id="KW-1185">Reference proteome</keyword>
<protein>
    <submittedName>
        <fullName evidence="1">Uncharacterized protein</fullName>
    </submittedName>
</protein>
<evidence type="ECO:0000313" key="1">
    <source>
        <dbReference type="EMBL" id="AGH43012.1"/>
    </source>
</evidence>
<sequence>MKRNLVGDAATNGVQCCSMHSTNIPIYLSSELNQTITAMSS</sequence>
<dbReference type="AlphaFoldDB" id="K6ZSY7"/>
<proteinExistence type="predicted"/>
<accession>K6ZSY7</accession>
<evidence type="ECO:0000313" key="2">
    <source>
        <dbReference type="Proteomes" id="UP000011864"/>
    </source>
</evidence>
<dbReference type="STRING" id="1129794.C427_0903"/>
<dbReference type="PATRIC" id="fig|1129794.4.peg.889"/>
<organism evidence="1 2">
    <name type="scientific">Paraglaciecola psychrophila 170</name>
    <dbReference type="NCBI Taxonomy" id="1129794"/>
    <lineage>
        <taxon>Bacteria</taxon>
        <taxon>Pseudomonadati</taxon>
        <taxon>Pseudomonadota</taxon>
        <taxon>Gammaproteobacteria</taxon>
        <taxon>Alteromonadales</taxon>
        <taxon>Alteromonadaceae</taxon>
        <taxon>Paraglaciecola</taxon>
    </lineage>
</organism>
<dbReference type="Proteomes" id="UP000011864">
    <property type="component" value="Chromosome"/>
</dbReference>
<dbReference type="HOGENOM" id="CLU_3274036_0_0_6"/>
<dbReference type="EMBL" id="CP003837">
    <property type="protein sequence ID" value="AGH43012.1"/>
    <property type="molecule type" value="Genomic_DNA"/>
</dbReference>
<gene>
    <name evidence="1" type="ORF">C427_0903</name>
</gene>
<dbReference type="KEGG" id="gps:C427_0903"/>
<reference evidence="1 2" key="1">
    <citation type="journal article" date="2013" name="Genome Announc.">
        <title>Complete Genome Sequence of Glaciecola psychrophila Strain 170T.</title>
        <authorList>
            <person name="Yin J."/>
            <person name="Chen J."/>
            <person name="Liu G."/>
            <person name="Yu Y."/>
            <person name="Song L."/>
            <person name="Wang X."/>
            <person name="Qu X."/>
        </authorList>
    </citation>
    <scope>NUCLEOTIDE SEQUENCE [LARGE SCALE GENOMIC DNA]</scope>
    <source>
        <strain evidence="1 2">170</strain>
    </source>
</reference>